<dbReference type="Proteomes" id="UP000019678">
    <property type="component" value="Unassembled WGS sequence"/>
</dbReference>
<comment type="caution">
    <text evidence="2">The sequence shown here is derived from an EMBL/GenBank/DDBJ whole genome shotgun (WGS) entry which is preliminary data.</text>
</comment>
<protein>
    <submittedName>
        <fullName evidence="2">Uncharacterized protein</fullName>
    </submittedName>
</protein>
<evidence type="ECO:0000313" key="2">
    <source>
        <dbReference type="EMBL" id="EYF00411.1"/>
    </source>
</evidence>
<reference evidence="2 3" key="1">
    <citation type="submission" date="2013-05" db="EMBL/GenBank/DDBJ databases">
        <title>Genome assembly of Chondromyces apiculatus DSM 436.</title>
        <authorList>
            <person name="Sharma G."/>
            <person name="Khatri I."/>
            <person name="Kaur C."/>
            <person name="Mayilraj S."/>
            <person name="Subramanian S."/>
        </authorList>
    </citation>
    <scope>NUCLEOTIDE SEQUENCE [LARGE SCALE GENOMIC DNA]</scope>
    <source>
        <strain evidence="2 3">DSM 436</strain>
    </source>
</reference>
<keyword evidence="3" id="KW-1185">Reference proteome</keyword>
<dbReference type="STRING" id="1192034.CAP_0857"/>
<dbReference type="EMBL" id="ASRX01000112">
    <property type="protein sequence ID" value="EYF00411.1"/>
    <property type="molecule type" value="Genomic_DNA"/>
</dbReference>
<proteinExistence type="predicted"/>
<dbReference type="AlphaFoldDB" id="A0A017SVR9"/>
<accession>A0A017SVR9</accession>
<organism evidence="2 3">
    <name type="scientific">Chondromyces apiculatus DSM 436</name>
    <dbReference type="NCBI Taxonomy" id="1192034"/>
    <lineage>
        <taxon>Bacteria</taxon>
        <taxon>Pseudomonadati</taxon>
        <taxon>Myxococcota</taxon>
        <taxon>Polyangia</taxon>
        <taxon>Polyangiales</taxon>
        <taxon>Polyangiaceae</taxon>
        <taxon>Chondromyces</taxon>
    </lineage>
</organism>
<evidence type="ECO:0000256" key="1">
    <source>
        <dbReference type="SAM" id="MobiDB-lite"/>
    </source>
</evidence>
<evidence type="ECO:0000313" key="3">
    <source>
        <dbReference type="Proteomes" id="UP000019678"/>
    </source>
</evidence>
<sequence length="40" mass="4098">MRAEALRTSMGPTMPVTRPRAPAAQGLRGTNPGAAGDGLY</sequence>
<feature type="region of interest" description="Disordered" evidence="1">
    <location>
        <begin position="1"/>
        <end position="40"/>
    </location>
</feature>
<name>A0A017SVR9_9BACT</name>
<gene>
    <name evidence="2" type="ORF">CAP_0857</name>
</gene>